<name>A0ABS8VFF3_DATST</name>
<comment type="caution">
    <text evidence="1">The sequence shown here is derived from an EMBL/GenBank/DDBJ whole genome shotgun (WGS) entry which is preliminary data.</text>
</comment>
<protein>
    <submittedName>
        <fullName evidence="1">Uncharacterized protein</fullName>
    </submittedName>
</protein>
<evidence type="ECO:0000313" key="2">
    <source>
        <dbReference type="Proteomes" id="UP000823775"/>
    </source>
</evidence>
<accession>A0ABS8VFF3</accession>
<dbReference type="Proteomes" id="UP000823775">
    <property type="component" value="Unassembled WGS sequence"/>
</dbReference>
<sequence length="124" mass="14021">VLKRRTSDIELLPRQGIVAAEKFSLPRDHCSSQVTVATGVQKQYRACALMARVLRQKSSTDAVPALYPTVQGAHLTQVLSHILNIKRCKPDETRYEKPSKEPDTLLFPYFRSQPLLLQLPLPLQ</sequence>
<proteinExistence type="predicted"/>
<dbReference type="EMBL" id="JACEIK010004432">
    <property type="protein sequence ID" value="MCD9645439.1"/>
    <property type="molecule type" value="Genomic_DNA"/>
</dbReference>
<keyword evidence="2" id="KW-1185">Reference proteome</keyword>
<organism evidence="1 2">
    <name type="scientific">Datura stramonium</name>
    <name type="common">Jimsonweed</name>
    <name type="synonym">Common thornapple</name>
    <dbReference type="NCBI Taxonomy" id="4076"/>
    <lineage>
        <taxon>Eukaryota</taxon>
        <taxon>Viridiplantae</taxon>
        <taxon>Streptophyta</taxon>
        <taxon>Embryophyta</taxon>
        <taxon>Tracheophyta</taxon>
        <taxon>Spermatophyta</taxon>
        <taxon>Magnoliopsida</taxon>
        <taxon>eudicotyledons</taxon>
        <taxon>Gunneridae</taxon>
        <taxon>Pentapetalae</taxon>
        <taxon>asterids</taxon>
        <taxon>lamiids</taxon>
        <taxon>Solanales</taxon>
        <taxon>Solanaceae</taxon>
        <taxon>Solanoideae</taxon>
        <taxon>Datureae</taxon>
        <taxon>Datura</taxon>
    </lineage>
</organism>
<gene>
    <name evidence="1" type="ORF">HAX54_034347</name>
</gene>
<feature type="non-terminal residue" evidence="1">
    <location>
        <position position="1"/>
    </location>
</feature>
<evidence type="ECO:0000313" key="1">
    <source>
        <dbReference type="EMBL" id="MCD9645439.1"/>
    </source>
</evidence>
<reference evidence="1 2" key="1">
    <citation type="journal article" date="2021" name="BMC Genomics">
        <title>Datura genome reveals duplications of psychoactive alkaloid biosynthetic genes and high mutation rate following tissue culture.</title>
        <authorList>
            <person name="Rajewski A."/>
            <person name="Carter-House D."/>
            <person name="Stajich J."/>
            <person name="Litt A."/>
        </authorList>
    </citation>
    <scope>NUCLEOTIDE SEQUENCE [LARGE SCALE GENOMIC DNA]</scope>
    <source>
        <strain evidence="1">AR-01</strain>
    </source>
</reference>